<dbReference type="Pfam" id="PF06108">
    <property type="entry name" value="DUF952"/>
    <property type="match status" value="1"/>
</dbReference>
<sequence>MAGDDEQARDDRVICHLVGRIAWSVGAAGYRPASLGTEGFIHFSTPAQVVATANRFYAGRDDLLLVVVDPERLTAPLRWEPPAAPAAPAAPAVPAAAAAAAGGAAQPPDGTPSAGTLPSSGAVPVGASEPAAGELFPHLYGPIDAGAVAAVVPFPPEPDGTFNVPSTLW</sequence>
<feature type="region of interest" description="Disordered" evidence="1">
    <location>
        <begin position="100"/>
        <end position="128"/>
    </location>
</feature>
<organism evidence="2 3">
    <name type="scientific">Frankia torreyi</name>
    <dbReference type="NCBI Taxonomy" id="1856"/>
    <lineage>
        <taxon>Bacteria</taxon>
        <taxon>Bacillati</taxon>
        <taxon>Actinomycetota</taxon>
        <taxon>Actinomycetes</taxon>
        <taxon>Frankiales</taxon>
        <taxon>Frankiaceae</taxon>
        <taxon>Frankia</taxon>
    </lineage>
</organism>
<dbReference type="AlphaFoldDB" id="A0A0D8BLP2"/>
<comment type="caution">
    <text evidence="2">The sequence shown here is derived from an EMBL/GenBank/DDBJ whole genome shotgun (WGS) entry which is preliminary data.</text>
</comment>
<reference evidence="3" key="1">
    <citation type="submission" date="2015-02" db="EMBL/GenBank/DDBJ databases">
        <title>Draft Genome of Frankia sp. CpI1-S.</title>
        <authorList>
            <person name="Oshone R.T."/>
            <person name="Ngom M."/>
            <person name="Ghodhbane-Gtari F."/>
            <person name="Gtari M."/>
            <person name="Morris K."/>
            <person name="Thomas K."/>
            <person name="Sen A."/>
            <person name="Tisa L.S."/>
        </authorList>
    </citation>
    <scope>NUCLEOTIDE SEQUENCE [LARGE SCALE GENOMIC DNA]</scope>
    <source>
        <strain evidence="3">CpI1-S</strain>
    </source>
</reference>
<reference evidence="2 3" key="2">
    <citation type="journal article" date="2016" name="Genome Announc.">
        <title>Permanent Draft Genome Sequences for Two Variants of Frankia sp. Strain CpI1, the First Frankia Strain Isolated from Root Nodules of Comptonia peregrina.</title>
        <authorList>
            <person name="Oshone R."/>
            <person name="Hurst S.G.IV."/>
            <person name="Abebe-Akele F."/>
            <person name="Simpson S."/>
            <person name="Morris K."/>
            <person name="Thomas W.K."/>
            <person name="Tisa L.S."/>
        </authorList>
    </citation>
    <scope>NUCLEOTIDE SEQUENCE [LARGE SCALE GENOMIC DNA]</scope>
    <source>
        <strain evidence="3">CpI1-S</strain>
    </source>
</reference>
<name>A0A0D8BLP2_9ACTN</name>
<dbReference type="PANTHER" id="PTHR34129">
    <property type="entry name" value="BLR1139 PROTEIN"/>
    <property type="match status" value="1"/>
</dbReference>
<dbReference type="EMBL" id="JYFN01000003">
    <property type="protein sequence ID" value="KJE25046.1"/>
    <property type="molecule type" value="Genomic_DNA"/>
</dbReference>
<gene>
    <name evidence="2" type="ORF">FF36_00658</name>
</gene>
<evidence type="ECO:0000313" key="3">
    <source>
        <dbReference type="Proteomes" id="UP000032545"/>
    </source>
</evidence>
<keyword evidence="3" id="KW-1185">Reference proteome</keyword>
<evidence type="ECO:0008006" key="4">
    <source>
        <dbReference type="Google" id="ProtNLM"/>
    </source>
</evidence>
<dbReference type="InterPro" id="IPR009297">
    <property type="entry name" value="DUF952"/>
</dbReference>
<protein>
    <recommendedName>
        <fullName evidence="4">DUF952 domain-containing protein</fullName>
    </recommendedName>
</protein>
<dbReference type="SUPFAM" id="SSF56399">
    <property type="entry name" value="ADP-ribosylation"/>
    <property type="match status" value="2"/>
</dbReference>
<dbReference type="PANTHER" id="PTHR34129:SF1">
    <property type="entry name" value="DUF952 DOMAIN-CONTAINING PROTEIN"/>
    <property type="match status" value="1"/>
</dbReference>
<dbReference type="PATRIC" id="fig|1502723.3.peg.2270"/>
<dbReference type="Proteomes" id="UP000032545">
    <property type="component" value="Unassembled WGS sequence"/>
</dbReference>
<proteinExistence type="predicted"/>
<evidence type="ECO:0000256" key="1">
    <source>
        <dbReference type="SAM" id="MobiDB-lite"/>
    </source>
</evidence>
<accession>A0A0D8BLP2</accession>
<evidence type="ECO:0000313" key="2">
    <source>
        <dbReference type="EMBL" id="KJE25046.1"/>
    </source>
</evidence>
<dbReference type="Gene3D" id="3.20.170.20">
    <property type="entry name" value="Protein of unknown function DUF952"/>
    <property type="match status" value="1"/>
</dbReference>